<dbReference type="EMBL" id="GBRH01210041">
    <property type="protein sequence ID" value="JAD87854.1"/>
    <property type="molecule type" value="Transcribed_RNA"/>
</dbReference>
<accession>A0A0A9DGZ7</accession>
<name>A0A0A9DGZ7_ARUDO</name>
<organism evidence="1">
    <name type="scientific">Arundo donax</name>
    <name type="common">Giant reed</name>
    <name type="synonym">Donax arundinaceus</name>
    <dbReference type="NCBI Taxonomy" id="35708"/>
    <lineage>
        <taxon>Eukaryota</taxon>
        <taxon>Viridiplantae</taxon>
        <taxon>Streptophyta</taxon>
        <taxon>Embryophyta</taxon>
        <taxon>Tracheophyta</taxon>
        <taxon>Spermatophyta</taxon>
        <taxon>Magnoliopsida</taxon>
        <taxon>Liliopsida</taxon>
        <taxon>Poales</taxon>
        <taxon>Poaceae</taxon>
        <taxon>PACMAD clade</taxon>
        <taxon>Arundinoideae</taxon>
        <taxon>Arundineae</taxon>
        <taxon>Arundo</taxon>
    </lineage>
</organism>
<protein>
    <submittedName>
        <fullName evidence="1">Uncharacterized protein</fullName>
    </submittedName>
</protein>
<dbReference type="AlphaFoldDB" id="A0A0A9DGZ7"/>
<reference evidence="1" key="1">
    <citation type="submission" date="2014-09" db="EMBL/GenBank/DDBJ databases">
        <authorList>
            <person name="Magalhaes I.L.F."/>
            <person name="Oliveira U."/>
            <person name="Santos F.R."/>
            <person name="Vidigal T.H.D.A."/>
            <person name="Brescovit A.D."/>
            <person name="Santos A.J."/>
        </authorList>
    </citation>
    <scope>NUCLEOTIDE SEQUENCE</scope>
    <source>
        <tissue evidence="1">Shoot tissue taken approximately 20 cm above the soil surface</tissue>
    </source>
</reference>
<proteinExistence type="predicted"/>
<evidence type="ECO:0000313" key="1">
    <source>
        <dbReference type="EMBL" id="JAD87854.1"/>
    </source>
</evidence>
<sequence length="73" mass="8673">MVSQLSLQIININHIAIVRMQLQCYYTSGKERIKCGDHFENSVERQLWCFFFFTPRQIGAVRSRETEKKMFAV</sequence>
<reference evidence="1" key="2">
    <citation type="journal article" date="2015" name="Data Brief">
        <title>Shoot transcriptome of the giant reed, Arundo donax.</title>
        <authorList>
            <person name="Barrero R.A."/>
            <person name="Guerrero F.D."/>
            <person name="Moolhuijzen P."/>
            <person name="Goolsby J.A."/>
            <person name="Tidwell J."/>
            <person name="Bellgard S.E."/>
            <person name="Bellgard M.I."/>
        </authorList>
    </citation>
    <scope>NUCLEOTIDE SEQUENCE</scope>
    <source>
        <tissue evidence="1">Shoot tissue taken approximately 20 cm above the soil surface</tissue>
    </source>
</reference>